<comment type="caution">
    <text evidence="1">The sequence shown here is derived from an EMBL/GenBank/DDBJ whole genome shotgun (WGS) entry which is preliminary data.</text>
</comment>
<organism evidence="1">
    <name type="scientific">Desulfobacca acetoxidans</name>
    <dbReference type="NCBI Taxonomy" id="60893"/>
    <lineage>
        <taxon>Bacteria</taxon>
        <taxon>Pseudomonadati</taxon>
        <taxon>Thermodesulfobacteriota</taxon>
        <taxon>Desulfobaccia</taxon>
        <taxon>Desulfobaccales</taxon>
        <taxon>Desulfobaccaceae</taxon>
        <taxon>Desulfobacca</taxon>
    </lineage>
</organism>
<dbReference type="EMBL" id="DTMF01000103">
    <property type="protein sequence ID" value="HGF33533.1"/>
    <property type="molecule type" value="Genomic_DNA"/>
</dbReference>
<dbReference type="PROSITE" id="PS51257">
    <property type="entry name" value="PROKAR_LIPOPROTEIN"/>
    <property type="match status" value="1"/>
</dbReference>
<reference evidence="1" key="1">
    <citation type="journal article" date="2020" name="mSystems">
        <title>Genome- and Community-Level Interaction Insights into Carbon Utilization and Element Cycling Functions of Hydrothermarchaeota in Hydrothermal Sediment.</title>
        <authorList>
            <person name="Zhou Z."/>
            <person name="Liu Y."/>
            <person name="Xu W."/>
            <person name="Pan J."/>
            <person name="Luo Z.H."/>
            <person name="Li M."/>
        </authorList>
    </citation>
    <scope>NUCLEOTIDE SEQUENCE [LARGE SCALE GENOMIC DNA]</scope>
    <source>
        <strain evidence="1">SpSt-897</strain>
    </source>
</reference>
<protein>
    <submittedName>
        <fullName evidence="1">Uncharacterized protein</fullName>
    </submittedName>
</protein>
<name>A0A7C3Z9H6_9BACT</name>
<dbReference type="AlphaFoldDB" id="A0A7C3Z9H6"/>
<proteinExistence type="predicted"/>
<evidence type="ECO:0000313" key="1">
    <source>
        <dbReference type="EMBL" id="HGF33533.1"/>
    </source>
</evidence>
<sequence>MAMKSAARAFLQQHGHTSLVSLGCGPELNRLDNHLLLLTALKLTYYVGVDCVPAITVQVPDCFHDRGKMVALLQNYYQGDPLRFRDLIKVFPSTWVEELGGVQGAVVICQRVWPGCRWERLIASMNPRLVLQEDLHGCERQQLREHGYVRTWLKIRTYGLEPFRPWRIFPGERNLILWRRKDFDGEEVQNSRGRLLWRFCERFIG</sequence>
<gene>
    <name evidence="1" type="ORF">ENW96_03965</name>
</gene>
<accession>A0A7C3Z9H6</accession>